<gene>
    <name evidence="1" type="ORF">Xvie_03807</name>
</gene>
<reference evidence="1 2" key="1">
    <citation type="submission" date="2016-10" db="EMBL/GenBank/DDBJ databases">
        <title>Systematic genetic and metabolomic analysis of Xenorhabdus and Photorhabdus spp., highlights the requirements for a dual symbiotic and pathogenic life style.</title>
        <authorList>
            <person name="Tobias N.J."/>
            <person name="Wolff H."/>
            <person name="Djahanschiri B."/>
            <person name="Pidot S.J."/>
            <person name="Stinear T.P."/>
            <person name="Ebersberger I."/>
            <person name="Bode H.B."/>
        </authorList>
    </citation>
    <scope>NUCLEOTIDE SEQUENCE [LARGE SCALE GENOMIC DNA]</scope>
    <source>
        <strain evidence="1 2">DSM 22392</strain>
    </source>
</reference>
<sequence>MPVAFKEAFRILYHGAMIYSGKYTLERAEEALTKAGRI</sequence>
<keyword evidence="2" id="KW-1185">Reference proteome</keyword>
<dbReference type="EMBL" id="MUBJ01000036">
    <property type="protein sequence ID" value="OTA14346.1"/>
    <property type="molecule type" value="Genomic_DNA"/>
</dbReference>
<dbReference type="STRING" id="351656.Xvie_03807"/>
<comment type="caution">
    <text evidence="1">The sequence shown here is derived from an EMBL/GenBank/DDBJ whole genome shotgun (WGS) entry which is preliminary data.</text>
</comment>
<name>A0A1Y2S881_9GAMM</name>
<evidence type="ECO:0000313" key="1">
    <source>
        <dbReference type="EMBL" id="OTA14346.1"/>
    </source>
</evidence>
<accession>A0A1Y2S881</accession>
<organism evidence="1 2">
    <name type="scientific">Xenorhabdus vietnamensis</name>
    <dbReference type="NCBI Taxonomy" id="351656"/>
    <lineage>
        <taxon>Bacteria</taxon>
        <taxon>Pseudomonadati</taxon>
        <taxon>Pseudomonadota</taxon>
        <taxon>Gammaproteobacteria</taxon>
        <taxon>Enterobacterales</taxon>
        <taxon>Morganellaceae</taxon>
        <taxon>Xenorhabdus</taxon>
    </lineage>
</organism>
<dbReference type="AlphaFoldDB" id="A0A1Y2S881"/>
<protein>
    <submittedName>
        <fullName evidence="1">Alkene reductase</fullName>
    </submittedName>
</protein>
<dbReference type="Proteomes" id="UP000194350">
    <property type="component" value="Unassembled WGS sequence"/>
</dbReference>
<proteinExistence type="predicted"/>
<evidence type="ECO:0000313" key="2">
    <source>
        <dbReference type="Proteomes" id="UP000194350"/>
    </source>
</evidence>